<dbReference type="HAMAP" id="MF_00109">
    <property type="entry name" value="Shikimate_kinase"/>
    <property type="match status" value="1"/>
</dbReference>
<dbReference type="Gene3D" id="3.40.50.300">
    <property type="entry name" value="P-loop containing nucleotide triphosphate hydrolases"/>
    <property type="match status" value="1"/>
</dbReference>
<dbReference type="InterPro" id="IPR000623">
    <property type="entry name" value="Shikimate_kinase/TSH1"/>
</dbReference>
<feature type="binding site" evidence="4">
    <location>
        <position position="230"/>
    </location>
    <ligand>
        <name>shikimate</name>
        <dbReference type="ChEBI" id="CHEBI:36208"/>
    </ligand>
</feature>
<dbReference type="CDD" id="cd00464">
    <property type="entry name" value="SK"/>
    <property type="match status" value="1"/>
</dbReference>
<dbReference type="GO" id="GO:0005737">
    <property type="term" value="C:cytoplasm"/>
    <property type="evidence" value="ECO:0007669"/>
    <property type="project" value="UniProtKB-SubCell"/>
</dbReference>
<dbReference type="GO" id="GO:0009423">
    <property type="term" value="P:chorismate biosynthetic process"/>
    <property type="evidence" value="ECO:0007669"/>
    <property type="project" value="UniProtKB-UniRule"/>
</dbReference>
<comment type="catalytic activity">
    <reaction evidence="3">
        <text>shikimate + ATP = 3-phosphoshikimate + ADP + H(+)</text>
        <dbReference type="Rhea" id="RHEA:13121"/>
        <dbReference type="ChEBI" id="CHEBI:15378"/>
        <dbReference type="ChEBI" id="CHEBI:30616"/>
        <dbReference type="ChEBI" id="CHEBI:36208"/>
        <dbReference type="ChEBI" id="CHEBI:145989"/>
        <dbReference type="ChEBI" id="CHEBI:456216"/>
        <dbReference type="EC" id="2.7.1.71"/>
    </reaction>
</comment>
<feature type="binding site" evidence="3">
    <location>
        <position position="431"/>
    </location>
    <ligand>
        <name>substrate</name>
    </ligand>
</feature>
<comment type="subcellular location">
    <subcellularLocation>
        <location evidence="3">Cytoplasm</location>
    </subcellularLocation>
</comment>
<keyword evidence="3" id="KW-0028">Amino-acid biosynthesis</keyword>
<dbReference type="CDD" id="cd01065">
    <property type="entry name" value="NAD_bind_Shikimate_DH"/>
    <property type="match status" value="1"/>
</dbReference>
<dbReference type="RefSeq" id="WP_087021743.1">
    <property type="nucleotide sequence ID" value="NZ_CP178353.1"/>
</dbReference>
<dbReference type="Pfam" id="PF01202">
    <property type="entry name" value="SKI"/>
    <property type="match status" value="1"/>
</dbReference>
<keyword evidence="3" id="KW-0963">Cytoplasm</keyword>
<comment type="caution">
    <text evidence="4">Lacks conserved residue(s) required for the propagation of feature annotation.</text>
</comment>
<feature type="binding site" evidence="4">
    <location>
        <begin position="138"/>
        <end position="142"/>
    </location>
    <ligand>
        <name>NADP(+)</name>
        <dbReference type="ChEBI" id="CHEBI:58349"/>
    </ligand>
</feature>
<dbReference type="GO" id="GO:0004765">
    <property type="term" value="F:shikimate kinase activity"/>
    <property type="evidence" value="ECO:0007669"/>
    <property type="project" value="UniProtKB-UniRule"/>
</dbReference>
<dbReference type="EMBL" id="NHOC01000010">
    <property type="protein sequence ID" value="OUM19826.1"/>
    <property type="molecule type" value="Genomic_DNA"/>
</dbReference>
<proteinExistence type="inferred from homology"/>
<keyword evidence="3" id="KW-0479">Metal-binding</keyword>
<evidence type="ECO:0000256" key="2">
    <source>
        <dbReference type="ARBA" id="ARBA00023141"/>
    </source>
</evidence>
<dbReference type="Proteomes" id="UP000194903">
    <property type="component" value="Unassembled WGS sequence"/>
</dbReference>
<dbReference type="SUPFAM" id="SSF52540">
    <property type="entry name" value="P-loop containing nucleoside triphosphate hydrolases"/>
    <property type="match status" value="1"/>
</dbReference>
<comment type="caution">
    <text evidence="6">The sequence shown here is derived from an EMBL/GenBank/DDBJ whole genome shotgun (WGS) entry which is preliminary data.</text>
</comment>
<dbReference type="Gene3D" id="3.40.50.720">
    <property type="entry name" value="NAD(P)-binding Rossmann-like Domain"/>
    <property type="match status" value="1"/>
</dbReference>
<dbReference type="GO" id="GO:0019632">
    <property type="term" value="P:shikimate metabolic process"/>
    <property type="evidence" value="ECO:0007669"/>
    <property type="project" value="TreeGrafter"/>
</dbReference>
<dbReference type="PRINTS" id="PR01100">
    <property type="entry name" value="SHIKIMTKNASE"/>
</dbReference>
<comment type="subunit">
    <text evidence="4">Homodimer.</text>
</comment>
<dbReference type="GO" id="GO:0004764">
    <property type="term" value="F:shikimate 3-dehydrogenase (NADP+) activity"/>
    <property type="evidence" value="ECO:0007669"/>
    <property type="project" value="UniProtKB-UniRule"/>
</dbReference>
<keyword evidence="3" id="KW-0067">ATP-binding</keyword>
<comment type="similarity">
    <text evidence="4">Belongs to the shikimate dehydrogenase family.</text>
</comment>
<comment type="function">
    <text evidence="3">Catalyzes the specific phosphorylation of the 3-hydroxyl group of shikimic acid using ATP as a cosubstrate.</text>
</comment>
<dbReference type="InterPro" id="IPR036291">
    <property type="entry name" value="NAD(P)-bd_dom_sf"/>
</dbReference>
<reference evidence="6 7" key="1">
    <citation type="submission" date="2017-05" db="EMBL/GenBank/DDBJ databases">
        <title>Butyricicoccus porcorum sp. nov. a butyrate-producing bacterium from the swine intestinal tract.</title>
        <authorList>
            <person name="Trachsel J."/>
            <person name="Humphrey S."/>
            <person name="Allen H.K."/>
        </authorList>
    </citation>
    <scope>NUCLEOTIDE SEQUENCE [LARGE SCALE GENOMIC DNA]</scope>
    <source>
        <strain evidence="6">BB10</strain>
    </source>
</reference>
<keyword evidence="2 3" id="KW-0057">Aromatic amino acid biosynthesis</keyword>
<evidence type="ECO:0000256" key="1">
    <source>
        <dbReference type="ARBA" id="ARBA00004871"/>
    </source>
</evidence>
<feature type="binding site" evidence="3">
    <location>
        <position position="311"/>
    </location>
    <ligand>
        <name>Mg(2+)</name>
        <dbReference type="ChEBI" id="CHEBI:18420"/>
    </ligand>
</feature>
<dbReference type="PANTHER" id="PTHR21089:SF1">
    <property type="entry name" value="BIFUNCTIONAL 3-DEHYDROQUINATE DEHYDRATASE_SHIKIMATE DEHYDROGENASE, CHLOROPLASTIC"/>
    <property type="match status" value="1"/>
</dbReference>
<accession>A0A252F223</accession>
<feature type="binding site" evidence="3">
    <location>
        <position position="413"/>
    </location>
    <ligand>
        <name>ATP</name>
        <dbReference type="ChEBI" id="CHEBI:30616"/>
    </ligand>
</feature>
<dbReference type="GO" id="GO:0005524">
    <property type="term" value="F:ATP binding"/>
    <property type="evidence" value="ECO:0007669"/>
    <property type="project" value="UniProtKB-UniRule"/>
</dbReference>
<dbReference type="InterPro" id="IPR022893">
    <property type="entry name" value="Shikimate_DH_fam"/>
</dbReference>
<dbReference type="EC" id="2.7.1.71" evidence="3"/>
<feature type="binding site" evidence="4">
    <location>
        <position position="114"/>
    </location>
    <ligand>
        <name>shikimate</name>
        <dbReference type="ChEBI" id="CHEBI:36208"/>
    </ligand>
</feature>
<dbReference type="InterPro" id="IPR031322">
    <property type="entry name" value="Shikimate/glucono_kinase"/>
</dbReference>
<dbReference type="AlphaFoldDB" id="A0A252F223"/>
<comment type="pathway">
    <text evidence="3">Metabolic intermediate biosynthesis; chorismate biosynthesis; chorismate from D-erythrose 4-phosphate and phosphoenolpyruvate: step 5/7.</text>
</comment>
<feature type="binding site" evidence="4">
    <location>
        <position position="90"/>
    </location>
    <ligand>
        <name>NADP(+)</name>
        <dbReference type="ChEBI" id="CHEBI:58349"/>
    </ligand>
</feature>
<dbReference type="UniPathway" id="UPA00053">
    <property type="reaction ID" value="UER00087"/>
</dbReference>
<dbReference type="InterPro" id="IPR027417">
    <property type="entry name" value="P-loop_NTPase"/>
</dbReference>
<dbReference type="PANTHER" id="PTHR21089">
    <property type="entry name" value="SHIKIMATE DEHYDROGENASE"/>
    <property type="match status" value="1"/>
</dbReference>
<comment type="function">
    <text evidence="4">Involved in the biosynthesis of the chorismate, which leads to the biosynthesis of aromatic amino acids. Catalyzes the reversible NADPH linked reduction of 3-dehydroshikimate (DHSA) to yield shikimate (SA).</text>
</comment>
<comment type="cofactor">
    <cofactor evidence="3">
        <name>Mg(2+)</name>
        <dbReference type="ChEBI" id="CHEBI:18420"/>
    </cofactor>
    <text evidence="3">Binds 1 Mg(2+) ion per subunit.</text>
</comment>
<feature type="binding site" evidence="4">
    <location>
        <position position="250"/>
    </location>
    <ligand>
        <name>NADP(+)</name>
        <dbReference type="ChEBI" id="CHEBI:58349"/>
    </ligand>
</feature>
<feature type="binding site" evidence="4">
    <location>
        <position position="74"/>
    </location>
    <ligand>
        <name>shikimate</name>
        <dbReference type="ChEBI" id="CHEBI:36208"/>
    </ligand>
</feature>
<dbReference type="Pfam" id="PF08501">
    <property type="entry name" value="Shikimate_dh_N"/>
    <property type="match status" value="1"/>
</dbReference>
<dbReference type="EC" id="1.1.1.25" evidence="4"/>
<feature type="binding site" evidence="3">
    <location>
        <begin position="307"/>
        <end position="312"/>
    </location>
    <ligand>
        <name>ATP</name>
        <dbReference type="ChEBI" id="CHEBI:30616"/>
    </ligand>
</feature>
<keyword evidence="4" id="KW-0521">NADP</keyword>
<feature type="active site" description="Proton acceptor" evidence="4">
    <location>
        <position position="78"/>
    </location>
</feature>
<keyword evidence="3" id="KW-0808">Transferase</keyword>
<keyword evidence="7" id="KW-1185">Reference proteome</keyword>
<comment type="similarity">
    <text evidence="3">Belongs to the shikimate kinase family.</text>
</comment>
<feature type="binding site" evidence="3">
    <location>
        <position position="353"/>
    </location>
    <ligand>
        <name>substrate</name>
    </ligand>
</feature>
<protein>
    <recommendedName>
        <fullName evidence="3 4">Multifunctional fusion protein</fullName>
    </recommendedName>
    <domain>
        <recommendedName>
            <fullName evidence="3">Shikimate kinase</fullName>
            <shortName evidence="3">SK</shortName>
            <ecNumber evidence="3">2.7.1.71</ecNumber>
        </recommendedName>
    </domain>
    <domain>
        <recommendedName>
            <fullName evidence="4">Shikimate dehydrogenase (NADP(+))</fullName>
            <shortName evidence="4">SDH</shortName>
            <ecNumber evidence="4">1.1.1.25</ecNumber>
        </recommendedName>
    </domain>
</protein>
<keyword evidence="3" id="KW-0547">Nucleotide-binding</keyword>
<feature type="binding site" evidence="4">
    <location>
        <position position="228"/>
    </location>
    <ligand>
        <name>NADP(+)</name>
        <dbReference type="ChEBI" id="CHEBI:58349"/>
    </ligand>
</feature>
<dbReference type="GO" id="GO:0000287">
    <property type="term" value="F:magnesium ion binding"/>
    <property type="evidence" value="ECO:0007669"/>
    <property type="project" value="UniProtKB-UniRule"/>
</dbReference>
<dbReference type="SUPFAM" id="SSF51735">
    <property type="entry name" value="NAD(P)-binding Rossmann-fold domains"/>
    <property type="match status" value="1"/>
</dbReference>
<evidence type="ECO:0000256" key="3">
    <source>
        <dbReference type="HAMAP-Rule" id="MF_00109"/>
    </source>
</evidence>
<name>A0A252F223_9FIRM</name>
<organism evidence="6 7">
    <name type="scientific">Butyricicoccus porcorum</name>
    <dbReference type="NCBI Taxonomy" id="1945634"/>
    <lineage>
        <taxon>Bacteria</taxon>
        <taxon>Bacillati</taxon>
        <taxon>Bacillota</taxon>
        <taxon>Clostridia</taxon>
        <taxon>Eubacteriales</taxon>
        <taxon>Butyricicoccaceae</taxon>
        <taxon>Butyricicoccus</taxon>
    </lineage>
</organism>
<dbReference type="Gene3D" id="3.40.50.10860">
    <property type="entry name" value="Leucine Dehydrogenase, chain A, domain 1"/>
    <property type="match status" value="1"/>
</dbReference>
<dbReference type="GO" id="GO:0008652">
    <property type="term" value="P:amino acid biosynthetic process"/>
    <property type="evidence" value="ECO:0007669"/>
    <property type="project" value="UniProtKB-KW"/>
</dbReference>
<dbReference type="HAMAP" id="MF_00222">
    <property type="entry name" value="Shikimate_DH_AroE"/>
    <property type="match status" value="1"/>
</dbReference>
<feature type="binding site" evidence="4">
    <location>
        <position position="257"/>
    </location>
    <ligand>
        <name>shikimate</name>
        <dbReference type="ChEBI" id="CHEBI:36208"/>
    </ligand>
</feature>
<dbReference type="GO" id="GO:0009073">
    <property type="term" value="P:aromatic amino acid family biosynthetic process"/>
    <property type="evidence" value="ECO:0007669"/>
    <property type="project" value="UniProtKB-KW"/>
</dbReference>
<feature type="binding site" evidence="4">
    <location>
        <begin position="28"/>
        <end position="30"/>
    </location>
    <ligand>
        <name>shikimate</name>
        <dbReference type="ChEBI" id="CHEBI:36208"/>
    </ligand>
</feature>
<dbReference type="InterPro" id="IPR013708">
    <property type="entry name" value="Shikimate_DH-bd_N"/>
</dbReference>
<keyword evidence="4" id="KW-0560">Oxidoreductase</keyword>
<feature type="binding site" evidence="4">
    <location>
        <position position="99"/>
    </location>
    <ligand>
        <name>shikimate</name>
        <dbReference type="ChEBI" id="CHEBI:36208"/>
    </ligand>
</feature>
<evidence type="ECO:0000259" key="5">
    <source>
        <dbReference type="Pfam" id="PF08501"/>
    </source>
</evidence>
<keyword evidence="3" id="KW-0460">Magnesium</keyword>
<feature type="binding site" evidence="3">
    <location>
        <position position="447"/>
    </location>
    <ligand>
        <name>ATP</name>
        <dbReference type="ChEBI" id="CHEBI:30616"/>
    </ligand>
</feature>
<evidence type="ECO:0000256" key="4">
    <source>
        <dbReference type="HAMAP-Rule" id="MF_00222"/>
    </source>
</evidence>
<evidence type="ECO:0000313" key="6">
    <source>
        <dbReference type="EMBL" id="OUM19826.1"/>
    </source>
</evidence>
<comment type="subunit">
    <text evidence="3">Monomer.</text>
</comment>
<comment type="pathway">
    <text evidence="1 4">Metabolic intermediate biosynthesis; chorismate biosynthesis; chorismate from D-erythrose 4-phosphate and phosphoenolpyruvate: step 4/7.</text>
</comment>
<dbReference type="OrthoDB" id="9792692at2"/>
<feature type="binding site" evidence="3">
    <location>
        <position position="329"/>
    </location>
    <ligand>
        <name>substrate</name>
    </ligand>
</feature>
<dbReference type="InterPro" id="IPR046346">
    <property type="entry name" value="Aminoacid_DH-like_N_sf"/>
</dbReference>
<feature type="domain" description="Shikimate dehydrogenase substrate binding N-terminal" evidence="5">
    <location>
        <begin position="20"/>
        <end position="101"/>
    </location>
</feature>
<sequence>MILTMEEFRAYQPEKPTFALFGHPIAHTMSPELHALLFAASGKDCTYFAVDVPPEDLAEAMQIASEKCGGLNLTIPHKKAVFDYLDAVDEAARDLGSVNTVHFRDGKAIGYNTDILGFSGSLEFDGIDPKGKIAVVCGYGGVSRVMAYHLANVGAKVLITGRNLAKAKALRNELRGYLPEADIDIMPATQLPRATEIVVNGTPLGMYPHEDGTPLDKLPVGTTYVFDAVYNPPLTTIMRLAPGNAKTRNGLLMLVLQAAYAQTIWFGTQFEQASLTRILRLLAGDMAKKRLKTIYGKSNIVLCGFMGSGKTTIGRKLARALQCEFIDMDDYLEEREGKKISDIFAEVGEEGFRDIETRCAHEIADKTDCVIALGGGAVLRAENVEQYKKNGLLIHLNTPFYRIVQNLSRDTSRPLLQGDKEKQTRLLYNRRKRIYVSCADRSVSGTRISEIIDSIFNAI</sequence>
<gene>
    <name evidence="3" type="primary">aroK</name>
    <name evidence="4" type="synonym">aroE</name>
    <name evidence="6" type="ORF">CBW42_11760</name>
</gene>
<comment type="catalytic activity">
    <reaction evidence="4">
        <text>shikimate + NADP(+) = 3-dehydroshikimate + NADPH + H(+)</text>
        <dbReference type="Rhea" id="RHEA:17737"/>
        <dbReference type="ChEBI" id="CHEBI:15378"/>
        <dbReference type="ChEBI" id="CHEBI:16630"/>
        <dbReference type="ChEBI" id="CHEBI:36208"/>
        <dbReference type="ChEBI" id="CHEBI:57783"/>
        <dbReference type="ChEBI" id="CHEBI:58349"/>
        <dbReference type="EC" id="1.1.1.25"/>
    </reaction>
</comment>
<evidence type="ECO:0000313" key="7">
    <source>
        <dbReference type="Proteomes" id="UP000194903"/>
    </source>
</evidence>
<keyword evidence="3" id="KW-0418">Kinase</keyword>
<feature type="binding site" evidence="3">
    <location>
        <position position="375"/>
    </location>
    <ligand>
        <name>substrate</name>
    </ligand>
</feature>
<dbReference type="SUPFAM" id="SSF53223">
    <property type="entry name" value="Aminoacid dehydrogenase-like, N-terminal domain"/>
    <property type="match status" value="1"/>
</dbReference>